<evidence type="ECO:0000259" key="1">
    <source>
        <dbReference type="Pfam" id="PF03713"/>
    </source>
</evidence>
<dbReference type="AlphaFoldDB" id="A0A382D9B0"/>
<dbReference type="PANTHER" id="PTHR36933:SF1">
    <property type="entry name" value="SLL0788 PROTEIN"/>
    <property type="match status" value="1"/>
</dbReference>
<dbReference type="Gene3D" id="1.20.1260.10">
    <property type="match status" value="1"/>
</dbReference>
<proteinExistence type="predicted"/>
<organism evidence="2">
    <name type="scientific">marine metagenome</name>
    <dbReference type="NCBI Taxonomy" id="408172"/>
    <lineage>
        <taxon>unclassified sequences</taxon>
        <taxon>metagenomes</taxon>
        <taxon>ecological metagenomes</taxon>
    </lineage>
</organism>
<dbReference type="InterPro" id="IPR005183">
    <property type="entry name" value="DUF305_CopM-like"/>
</dbReference>
<accession>A0A382D9B0</accession>
<dbReference type="PROSITE" id="PS51257">
    <property type="entry name" value="PROKAR_LIPOPROTEIN"/>
    <property type="match status" value="1"/>
</dbReference>
<feature type="domain" description="DUF305" evidence="1">
    <location>
        <begin position="76"/>
        <end position="228"/>
    </location>
</feature>
<dbReference type="InterPro" id="IPR012347">
    <property type="entry name" value="Ferritin-like"/>
</dbReference>
<sequence length="232" mass="26272">MERMIITMFNQNSLNLFRITKVISFIVPTLTLACLSTNAAQESPIVLQAGAPGQPSRTLDPQELTSIVQPAHHQADVAFMKGMIHHHNQALEMAAMIGENTRSEELFNLGRRITISQEDEIIFMGRWLADREERRPPHQGPDQPSNMAEMLMPGMLSQSEMESLRNATNEDFDRLFLEGMIKHHEGALTMVAALFNTSGAGEEPEIFQFAYHVDSDQYIEIERMTSMLEARR</sequence>
<evidence type="ECO:0000313" key="2">
    <source>
        <dbReference type="EMBL" id="SVB34709.1"/>
    </source>
</evidence>
<dbReference type="EMBL" id="UINC01038143">
    <property type="protein sequence ID" value="SVB34709.1"/>
    <property type="molecule type" value="Genomic_DNA"/>
</dbReference>
<reference evidence="2" key="1">
    <citation type="submission" date="2018-05" db="EMBL/GenBank/DDBJ databases">
        <authorList>
            <person name="Lanie J.A."/>
            <person name="Ng W.-L."/>
            <person name="Kazmierczak K.M."/>
            <person name="Andrzejewski T.M."/>
            <person name="Davidsen T.M."/>
            <person name="Wayne K.J."/>
            <person name="Tettelin H."/>
            <person name="Glass J.I."/>
            <person name="Rusch D."/>
            <person name="Podicherti R."/>
            <person name="Tsui H.-C.T."/>
            <person name="Winkler M.E."/>
        </authorList>
    </citation>
    <scope>NUCLEOTIDE SEQUENCE</scope>
</reference>
<dbReference type="PANTHER" id="PTHR36933">
    <property type="entry name" value="SLL0788 PROTEIN"/>
    <property type="match status" value="1"/>
</dbReference>
<dbReference type="Pfam" id="PF03713">
    <property type="entry name" value="DUF305"/>
    <property type="match status" value="1"/>
</dbReference>
<gene>
    <name evidence="2" type="ORF">METZ01_LOCUS187563</name>
</gene>
<protein>
    <recommendedName>
        <fullName evidence="1">DUF305 domain-containing protein</fullName>
    </recommendedName>
</protein>
<name>A0A382D9B0_9ZZZZ</name>